<gene>
    <name evidence="3" type="primary">smc_1</name>
    <name evidence="3" type="ORF">WBAF_0058</name>
</gene>
<feature type="region of interest" description="Disordered" evidence="2">
    <location>
        <begin position="232"/>
        <end position="310"/>
    </location>
</feature>
<evidence type="ECO:0000256" key="1">
    <source>
        <dbReference type="SAM" id="Coils"/>
    </source>
</evidence>
<feature type="compositionally biased region" description="Polar residues" evidence="2">
    <location>
        <begin position="583"/>
        <end position="604"/>
    </location>
</feature>
<evidence type="ECO:0000313" key="3">
    <source>
        <dbReference type="EMBL" id="SPP33669.1"/>
    </source>
</evidence>
<reference evidence="3" key="1">
    <citation type="submission" date="2018-04" db="EMBL/GenBank/DDBJ databases">
        <authorList>
            <person name="Go L.Y."/>
            <person name="Mitchell J.A."/>
        </authorList>
    </citation>
    <scope>NUCLEOTIDE SEQUENCE</scope>
    <source>
        <strain evidence="3">WBAF</strain>
    </source>
</reference>
<keyword evidence="1" id="KW-0175">Coiled coil</keyword>
<organism evidence="3">
    <name type="scientific">Wolbachia endosymbiont of Aleurodicus floccissimus</name>
    <dbReference type="NCBI Taxonomy" id="2152762"/>
    <lineage>
        <taxon>Bacteria</taxon>
        <taxon>Pseudomonadati</taxon>
        <taxon>Pseudomonadota</taxon>
        <taxon>Alphaproteobacteria</taxon>
        <taxon>Rickettsiales</taxon>
        <taxon>Anaplasmataceae</taxon>
        <taxon>Wolbachieae</taxon>
        <taxon>Wolbachia</taxon>
    </lineage>
</organism>
<feature type="compositionally biased region" description="Basic and acidic residues" evidence="2">
    <location>
        <begin position="619"/>
        <end position="640"/>
    </location>
</feature>
<feature type="region of interest" description="Disordered" evidence="2">
    <location>
        <begin position="556"/>
        <end position="656"/>
    </location>
</feature>
<name>A0A3B0JET3_9RICK</name>
<feature type="compositionally biased region" description="Basic and acidic residues" evidence="2">
    <location>
        <begin position="291"/>
        <end position="310"/>
    </location>
</feature>
<sequence length="656" mass="75177">MTKENLLVTENQGLDLDEQKKNDILSFIKSCKNFQDFIRKLEEENLIWYFIGPLRKDENVKEQINLKWENEFQKFEQSITATHKKFEESLPGENFLVYTTKDNDFKIRFENKEKPIEISALLRASDEGKVYNLSLGKDSQITATKKGSERHYDFTGSSSCEMTINWQAKDSKGNSIDCSMTVEVSSKGIIGEPRFGGITSSEEALKLVEQNKEVFLNGKTLYQAFTDMSKSVNNQQTPAEETFTKNSLQSPIPSSSGYSSLNTPSSRRSSLSISSEFNGEDEIFESDTFSDEEKHKQEDGLEEKGAELEKENTYLKKKNAELKSINTGITGESDEELSKLTKENQDLEKEVIRLKDELKRKEKELAEKDKDIERLEQKVTVLEQSQKDKNARITDLTDQLKDKESEIQSTNRINEELQKKLDQGETELSKLKEENTELINITKKIPKTDNNEKLLVEELKEKIDNLVKELNEVKIKNKDLEGEKEYLERKNEDLERKIQQLEPGRSLADEMSEVNTNEEIDKLKQHFKAKEGMLQEELKSVKDALEQLQDILQQKKDQAAISTQTEVEYESKGIQASDHETTAPKTQDQGTQAKNAGVDASSSTDQKETREMEVQTDVKMSDLRNLYDEEGKYVRTELSDPKSTPAKVHEKPTPTK</sequence>
<evidence type="ECO:0000256" key="2">
    <source>
        <dbReference type="SAM" id="MobiDB-lite"/>
    </source>
</evidence>
<proteinExistence type="predicted"/>
<dbReference type="EMBL" id="OUNF01000015">
    <property type="protein sequence ID" value="SPP33669.1"/>
    <property type="molecule type" value="Genomic_DNA"/>
</dbReference>
<protein>
    <submittedName>
        <fullName evidence="3">Chromosome partition protein Smc</fullName>
    </submittedName>
</protein>
<feature type="compositionally biased region" description="Acidic residues" evidence="2">
    <location>
        <begin position="278"/>
        <end position="290"/>
    </location>
</feature>
<feature type="compositionally biased region" description="Basic and acidic residues" evidence="2">
    <location>
        <begin position="647"/>
        <end position="656"/>
    </location>
</feature>
<feature type="compositionally biased region" description="Low complexity" evidence="2">
    <location>
        <begin position="247"/>
        <end position="275"/>
    </location>
</feature>
<feature type="coiled-coil region" evidence="1">
    <location>
        <begin position="330"/>
        <end position="500"/>
    </location>
</feature>
<accession>A0A3B0JET3</accession>
<dbReference type="AlphaFoldDB" id="A0A3B0JET3"/>